<evidence type="ECO:0000313" key="2">
    <source>
        <dbReference type="EMBL" id="GFA81215.1"/>
    </source>
</evidence>
<sequence>MGDTSAYTRYERVSKMSSDLLLTGVNTLRSDEDSLKHIKLMKICTILQKKVPDLEDELKRTKTAQQTKIDSLERRVKKLEKKHRSRTHKLKRLYKVGLTSKVIISFDDEALDKEDTSKQERIDEIDDDKDIALMLIDIVVDAAQVTTAIANVPISAAETIVTIASTITDESTNTNVKDKGKGKAKRIEEHEMLKKRKHQISADKELAEKLQAEMQVEIDEEDRLARERAQKEKEANDALINTWNDFQAKIDVDV</sequence>
<protein>
    <submittedName>
        <fullName evidence="2">Uncharacterized protein</fullName>
    </submittedName>
</protein>
<accession>A0A699KCQ0</accession>
<keyword evidence="1" id="KW-0175">Coiled coil</keyword>
<comment type="caution">
    <text evidence="2">The sequence shown here is derived from an EMBL/GenBank/DDBJ whole genome shotgun (WGS) entry which is preliminary data.</text>
</comment>
<dbReference type="AlphaFoldDB" id="A0A699KCQ0"/>
<dbReference type="EMBL" id="BKCJ010492662">
    <property type="protein sequence ID" value="GFA81215.1"/>
    <property type="molecule type" value="Genomic_DNA"/>
</dbReference>
<organism evidence="2">
    <name type="scientific">Tanacetum cinerariifolium</name>
    <name type="common">Dalmatian daisy</name>
    <name type="synonym">Chrysanthemum cinerariifolium</name>
    <dbReference type="NCBI Taxonomy" id="118510"/>
    <lineage>
        <taxon>Eukaryota</taxon>
        <taxon>Viridiplantae</taxon>
        <taxon>Streptophyta</taxon>
        <taxon>Embryophyta</taxon>
        <taxon>Tracheophyta</taxon>
        <taxon>Spermatophyta</taxon>
        <taxon>Magnoliopsida</taxon>
        <taxon>eudicotyledons</taxon>
        <taxon>Gunneridae</taxon>
        <taxon>Pentapetalae</taxon>
        <taxon>asterids</taxon>
        <taxon>campanulids</taxon>
        <taxon>Asterales</taxon>
        <taxon>Asteraceae</taxon>
        <taxon>Asteroideae</taxon>
        <taxon>Anthemideae</taxon>
        <taxon>Anthemidinae</taxon>
        <taxon>Tanacetum</taxon>
    </lineage>
</organism>
<reference evidence="2" key="1">
    <citation type="journal article" date="2019" name="Sci. Rep.">
        <title>Draft genome of Tanacetum cinerariifolium, the natural source of mosquito coil.</title>
        <authorList>
            <person name="Yamashiro T."/>
            <person name="Shiraishi A."/>
            <person name="Satake H."/>
            <person name="Nakayama K."/>
        </authorList>
    </citation>
    <scope>NUCLEOTIDE SEQUENCE</scope>
</reference>
<feature type="coiled-coil region" evidence="1">
    <location>
        <begin position="55"/>
        <end position="89"/>
    </location>
</feature>
<proteinExistence type="predicted"/>
<gene>
    <name evidence="2" type="ORF">Tci_653187</name>
</gene>
<name>A0A699KCQ0_TANCI</name>
<feature type="coiled-coil region" evidence="1">
    <location>
        <begin position="207"/>
        <end position="241"/>
    </location>
</feature>
<evidence type="ECO:0000256" key="1">
    <source>
        <dbReference type="SAM" id="Coils"/>
    </source>
</evidence>